<name>A0ABV9KTN7_9BACT</name>
<sequence length="128" mass="14651">MDIIIVLVVIVVLSLMANISLAHQVYGLKKRLLYKDIEIMNLRRELWGELPYSFRQASKKLKEFGNAARVMSVSEGDLYMKLKAGEIPLHNFNRPIVDEKGKVIIPGQNIDNDEYCKRFHKKPGVPGK</sequence>
<dbReference type="Proteomes" id="UP001596023">
    <property type="component" value="Unassembled WGS sequence"/>
</dbReference>
<comment type="caution">
    <text evidence="1">The sequence shown here is derived from an EMBL/GenBank/DDBJ whole genome shotgun (WGS) entry which is preliminary data.</text>
</comment>
<proteinExistence type="predicted"/>
<evidence type="ECO:0008006" key="3">
    <source>
        <dbReference type="Google" id="ProtNLM"/>
    </source>
</evidence>
<dbReference type="RefSeq" id="WP_379994880.1">
    <property type="nucleotide sequence ID" value="NZ_JBHSGN010000058.1"/>
</dbReference>
<dbReference type="EMBL" id="JBHSGN010000058">
    <property type="protein sequence ID" value="MFC4673524.1"/>
    <property type="molecule type" value="Genomic_DNA"/>
</dbReference>
<gene>
    <name evidence="1" type="ORF">ACFO6W_07455</name>
</gene>
<accession>A0ABV9KTN7</accession>
<reference evidence="2" key="1">
    <citation type="journal article" date="2019" name="Int. J. Syst. Evol. Microbiol.">
        <title>The Global Catalogue of Microorganisms (GCM) 10K type strain sequencing project: providing services to taxonomists for standard genome sequencing and annotation.</title>
        <authorList>
            <consortium name="The Broad Institute Genomics Platform"/>
            <consortium name="The Broad Institute Genome Sequencing Center for Infectious Disease"/>
            <person name="Wu L."/>
            <person name="Ma J."/>
        </authorList>
    </citation>
    <scope>NUCLEOTIDE SEQUENCE [LARGE SCALE GENOMIC DNA]</scope>
    <source>
        <strain evidence="2">CCUG 66188</strain>
    </source>
</reference>
<protein>
    <recommendedName>
        <fullName evidence="3">Cell division protein FtsL</fullName>
    </recommendedName>
</protein>
<keyword evidence="2" id="KW-1185">Reference proteome</keyword>
<evidence type="ECO:0000313" key="2">
    <source>
        <dbReference type="Proteomes" id="UP001596023"/>
    </source>
</evidence>
<organism evidence="1 2">
    <name type="scientific">Dysgonomonas termitidis</name>
    <dbReference type="NCBI Taxonomy" id="1516126"/>
    <lineage>
        <taxon>Bacteria</taxon>
        <taxon>Pseudomonadati</taxon>
        <taxon>Bacteroidota</taxon>
        <taxon>Bacteroidia</taxon>
        <taxon>Bacteroidales</taxon>
        <taxon>Dysgonomonadaceae</taxon>
        <taxon>Dysgonomonas</taxon>
    </lineage>
</organism>
<evidence type="ECO:0000313" key="1">
    <source>
        <dbReference type="EMBL" id="MFC4673524.1"/>
    </source>
</evidence>